<reference evidence="2" key="1">
    <citation type="submission" date="2025-08" db="UniProtKB">
        <authorList>
            <consortium name="Ensembl"/>
        </authorList>
    </citation>
    <scope>IDENTIFICATION</scope>
</reference>
<dbReference type="Ensembl" id="ENSNMLT00000019845.1">
    <property type="protein sequence ID" value="ENSNMLP00000017642.1"/>
    <property type="gene ID" value="ENSNMLG00000011659.1"/>
</dbReference>
<evidence type="ECO:0000313" key="3">
    <source>
        <dbReference type="Proteomes" id="UP000694523"/>
    </source>
</evidence>
<evidence type="ECO:0000313" key="2">
    <source>
        <dbReference type="Ensembl" id="ENSNMLP00000017642.1"/>
    </source>
</evidence>
<dbReference type="Proteomes" id="UP000694523">
    <property type="component" value="Unplaced"/>
</dbReference>
<accession>A0A8C6WM89</accession>
<proteinExistence type="inferred from homology"/>
<comment type="similarity">
    <text evidence="1">Belongs to the FAM131 family.</text>
</comment>
<reference evidence="2" key="2">
    <citation type="submission" date="2025-09" db="UniProtKB">
        <authorList>
            <consortium name="Ensembl"/>
        </authorList>
    </citation>
    <scope>IDENTIFICATION</scope>
</reference>
<dbReference type="AlphaFoldDB" id="A0A8C6WM89"/>
<evidence type="ECO:0000256" key="1">
    <source>
        <dbReference type="ARBA" id="ARBA00010635"/>
    </source>
</evidence>
<organism evidence="2 3">
    <name type="scientific">Neogobius melanostomus</name>
    <name type="common">round goby</name>
    <dbReference type="NCBI Taxonomy" id="47308"/>
    <lineage>
        <taxon>Eukaryota</taxon>
        <taxon>Metazoa</taxon>
        <taxon>Chordata</taxon>
        <taxon>Craniata</taxon>
        <taxon>Vertebrata</taxon>
        <taxon>Euteleostomi</taxon>
        <taxon>Actinopterygii</taxon>
        <taxon>Neopterygii</taxon>
        <taxon>Teleostei</taxon>
        <taxon>Neoteleostei</taxon>
        <taxon>Acanthomorphata</taxon>
        <taxon>Gobiaria</taxon>
        <taxon>Gobiiformes</taxon>
        <taxon>Gobioidei</taxon>
        <taxon>Gobiidae</taxon>
        <taxon>Benthophilinae</taxon>
        <taxon>Neogobiini</taxon>
        <taxon>Neogobius</taxon>
    </lineage>
</organism>
<dbReference type="PANTHER" id="PTHR15736:SF2">
    <property type="entry name" value="PROTEIN FAM131C"/>
    <property type="match status" value="1"/>
</dbReference>
<dbReference type="InterPro" id="IPR026782">
    <property type="entry name" value="FAM131"/>
</dbReference>
<dbReference type="PANTHER" id="PTHR15736">
    <property type="entry name" value="PROTEIN FAM131B-RELATED"/>
    <property type="match status" value="1"/>
</dbReference>
<keyword evidence="3" id="KW-1185">Reference proteome</keyword>
<dbReference type="Pfam" id="PF15010">
    <property type="entry name" value="FAM131"/>
    <property type="match status" value="1"/>
</dbReference>
<sequence>MPASLDTNTGTQTDSGRPASLRSIFNLPFILDSTVSQRLLRLVATIKEHITKPTAMAQGRVAHLIEWKGWGGGEAGSRGGAWGRGGAGMEAELQEDAHYYSQMTDEIKEARFAAGVAEQFALAEAAMNMWSMADSLEQPSTMPHNHLLSQFLLDGGSMGVPQHLYSLHMCGEPNVAPRVTTLCHPPPAPSHRQRCSWSPGAPSPQRPLINLCYSLWHNESI</sequence>
<protein>
    <submittedName>
        <fullName evidence="2">Family with sequence similarity 131 member C</fullName>
    </submittedName>
</protein>
<name>A0A8C6WM89_9GOBI</name>